<evidence type="ECO:0000313" key="7">
    <source>
        <dbReference type="EMBL" id="MDQ0268444.1"/>
    </source>
</evidence>
<keyword evidence="3 6" id="KW-0812">Transmembrane</keyword>
<comment type="subcellular location">
    <subcellularLocation>
        <location evidence="1">Membrane</location>
        <topology evidence="1">Multi-pass membrane protein</topology>
    </subcellularLocation>
</comment>
<feature type="transmembrane region" description="Helical" evidence="6">
    <location>
        <begin position="173"/>
        <end position="192"/>
    </location>
</feature>
<feature type="transmembrane region" description="Helical" evidence="6">
    <location>
        <begin position="49"/>
        <end position="69"/>
    </location>
</feature>
<evidence type="ECO:0000256" key="4">
    <source>
        <dbReference type="ARBA" id="ARBA00022989"/>
    </source>
</evidence>
<evidence type="ECO:0000313" key="8">
    <source>
        <dbReference type="Proteomes" id="UP001238088"/>
    </source>
</evidence>
<feature type="transmembrane region" description="Helical" evidence="6">
    <location>
        <begin position="81"/>
        <end position="101"/>
    </location>
</feature>
<dbReference type="RefSeq" id="WP_307471202.1">
    <property type="nucleotide sequence ID" value="NZ_JAUSUB010000001.1"/>
</dbReference>
<gene>
    <name evidence="7" type="ORF">J2S17_000313</name>
</gene>
<dbReference type="EMBL" id="JAUSUB010000001">
    <property type="protein sequence ID" value="MDQ0268444.1"/>
    <property type="molecule type" value="Genomic_DNA"/>
</dbReference>
<protein>
    <recommendedName>
        <fullName evidence="9">Tryptophan-rich sensory protein</fullName>
    </recommendedName>
</protein>
<feature type="transmembrane region" description="Helical" evidence="6">
    <location>
        <begin position="197"/>
        <end position="212"/>
    </location>
</feature>
<evidence type="ECO:0008006" key="9">
    <source>
        <dbReference type="Google" id="ProtNLM"/>
    </source>
</evidence>
<dbReference type="Pfam" id="PF03073">
    <property type="entry name" value="TspO_MBR"/>
    <property type="match status" value="1"/>
</dbReference>
<dbReference type="InterPro" id="IPR004307">
    <property type="entry name" value="TspO_MBR"/>
</dbReference>
<evidence type="ECO:0000256" key="2">
    <source>
        <dbReference type="ARBA" id="ARBA00007524"/>
    </source>
</evidence>
<reference evidence="7 8" key="1">
    <citation type="submission" date="2023-07" db="EMBL/GenBank/DDBJ databases">
        <title>Genomic Encyclopedia of Type Strains, Phase IV (KMG-IV): sequencing the most valuable type-strain genomes for metagenomic binning, comparative biology and taxonomic classification.</title>
        <authorList>
            <person name="Goeker M."/>
        </authorList>
    </citation>
    <scope>NUCLEOTIDE SEQUENCE [LARGE SCALE GENOMIC DNA]</scope>
    <source>
        <strain evidence="7 8">DSM 23494</strain>
    </source>
</reference>
<comment type="similarity">
    <text evidence="2">Belongs to the TspO/BZRP family.</text>
</comment>
<feature type="transmembrane region" description="Helical" evidence="6">
    <location>
        <begin position="138"/>
        <end position="161"/>
    </location>
</feature>
<keyword evidence="5 6" id="KW-0472">Membrane</keyword>
<feature type="transmembrane region" description="Helical" evidence="6">
    <location>
        <begin position="218"/>
        <end position="241"/>
    </location>
</feature>
<feature type="transmembrane region" description="Helical" evidence="6">
    <location>
        <begin position="7"/>
        <end position="29"/>
    </location>
</feature>
<evidence type="ECO:0000256" key="5">
    <source>
        <dbReference type="ARBA" id="ARBA00023136"/>
    </source>
</evidence>
<evidence type="ECO:0000256" key="3">
    <source>
        <dbReference type="ARBA" id="ARBA00022692"/>
    </source>
</evidence>
<keyword evidence="8" id="KW-1185">Reference proteome</keyword>
<feature type="transmembrane region" description="Helical" evidence="6">
    <location>
        <begin position="107"/>
        <end position="126"/>
    </location>
</feature>
<sequence>MKGCELLLYLLSILAYAFMITMNLLAHALPINGQTTSEVSNKLNVLFTPAGYVFMIWGLIYLMLAIWLMRQGFPSKRNLPIYKKIYPIFILSSLLNGIWIVTWHYELFLLSIIIIVSLLITLIVLYRNLNISGIKIDMATFSIYLGWVSVATIANISYYLTYINWNGWGLSNTIWTIIMLSVAMVIAIYILVKYHDWLYPLVFVWAIIGIAIRNMDQYYLVTFTAFVYSFVLFLLTIILSIRRKPL</sequence>
<dbReference type="Proteomes" id="UP001238088">
    <property type="component" value="Unassembled WGS sequence"/>
</dbReference>
<comment type="caution">
    <text evidence="7">The sequence shown here is derived from an EMBL/GenBank/DDBJ whole genome shotgun (WGS) entry which is preliminary data.</text>
</comment>
<dbReference type="PANTHER" id="PTHR33802">
    <property type="entry name" value="SI:CH211-161H7.5-RELATED"/>
    <property type="match status" value="1"/>
</dbReference>
<keyword evidence="4 6" id="KW-1133">Transmembrane helix</keyword>
<dbReference type="Gene3D" id="1.20.1260.100">
    <property type="entry name" value="TspO/MBR protein"/>
    <property type="match status" value="1"/>
</dbReference>
<accession>A0ABU0AC37</accession>
<proteinExistence type="inferred from homology"/>
<organism evidence="7 8">
    <name type="scientific">Cytobacillus purgationiresistens</name>
    <dbReference type="NCBI Taxonomy" id="863449"/>
    <lineage>
        <taxon>Bacteria</taxon>
        <taxon>Bacillati</taxon>
        <taxon>Bacillota</taxon>
        <taxon>Bacilli</taxon>
        <taxon>Bacillales</taxon>
        <taxon>Bacillaceae</taxon>
        <taxon>Cytobacillus</taxon>
    </lineage>
</organism>
<evidence type="ECO:0000256" key="1">
    <source>
        <dbReference type="ARBA" id="ARBA00004141"/>
    </source>
</evidence>
<evidence type="ECO:0000256" key="6">
    <source>
        <dbReference type="SAM" id="Phobius"/>
    </source>
</evidence>
<name>A0ABU0AC37_9BACI</name>
<dbReference type="PANTHER" id="PTHR33802:SF1">
    <property type="entry name" value="XK-RELATED PROTEIN"/>
    <property type="match status" value="1"/>
</dbReference>
<dbReference type="InterPro" id="IPR038330">
    <property type="entry name" value="TspO/MBR-related_sf"/>
</dbReference>